<dbReference type="Pfam" id="PF08631">
    <property type="entry name" value="SPO22"/>
    <property type="match status" value="1"/>
</dbReference>
<dbReference type="Proteomes" id="UP000018936">
    <property type="component" value="Unassembled WGS sequence"/>
</dbReference>
<feature type="non-terminal residue" evidence="5">
    <location>
        <position position="1"/>
    </location>
</feature>
<dbReference type="PROSITE" id="PS50005">
    <property type="entry name" value="TPR"/>
    <property type="match status" value="1"/>
</dbReference>
<keyword evidence="1" id="KW-0469">Meiosis</keyword>
<feature type="repeat" description="TPR" evidence="3">
    <location>
        <begin position="470"/>
        <end position="503"/>
    </location>
</feature>
<dbReference type="OrthoDB" id="65716at2759"/>
<dbReference type="InterPro" id="IPR011990">
    <property type="entry name" value="TPR-like_helical_dom_sf"/>
</dbReference>
<reference evidence="5 6" key="1">
    <citation type="journal article" date="2013" name="Proc. Natl. Acad. Sci. U.S.A.">
        <title>The king cobra genome reveals dynamic gene evolution and adaptation in the snake venom system.</title>
        <authorList>
            <person name="Vonk F.J."/>
            <person name="Casewell N.R."/>
            <person name="Henkel C.V."/>
            <person name="Heimberg A.M."/>
            <person name="Jansen H.J."/>
            <person name="McCleary R.J."/>
            <person name="Kerkkamp H.M."/>
            <person name="Vos R.A."/>
            <person name="Guerreiro I."/>
            <person name="Calvete J.J."/>
            <person name="Wuster W."/>
            <person name="Woods A.E."/>
            <person name="Logan J.M."/>
            <person name="Harrison R.A."/>
            <person name="Castoe T.A."/>
            <person name="de Koning A.P."/>
            <person name="Pollock D.D."/>
            <person name="Yandell M."/>
            <person name="Calderon D."/>
            <person name="Renjifo C."/>
            <person name="Currier R.B."/>
            <person name="Salgado D."/>
            <person name="Pla D."/>
            <person name="Sanz L."/>
            <person name="Hyder A.S."/>
            <person name="Ribeiro J.M."/>
            <person name="Arntzen J.W."/>
            <person name="van den Thillart G.E."/>
            <person name="Boetzer M."/>
            <person name="Pirovano W."/>
            <person name="Dirks R.P."/>
            <person name="Spaink H.P."/>
            <person name="Duboule D."/>
            <person name="McGlinn E."/>
            <person name="Kini R.M."/>
            <person name="Richardson M.K."/>
        </authorList>
    </citation>
    <scope>NUCLEOTIDE SEQUENCE</scope>
    <source>
        <tissue evidence="5">Blood</tissue>
    </source>
</reference>
<dbReference type="PANTHER" id="PTHR47083:SF1">
    <property type="entry name" value="TESTIS-EXPRESSED PROTEIN 11"/>
    <property type="match status" value="1"/>
</dbReference>
<evidence type="ECO:0000256" key="3">
    <source>
        <dbReference type="PROSITE-ProRule" id="PRU00339"/>
    </source>
</evidence>
<dbReference type="InterPro" id="IPR042861">
    <property type="entry name" value="TEX11"/>
</dbReference>
<dbReference type="GO" id="GO:0007130">
    <property type="term" value="P:synaptonemal complex assembly"/>
    <property type="evidence" value="ECO:0007669"/>
    <property type="project" value="TreeGrafter"/>
</dbReference>
<evidence type="ECO:0000256" key="1">
    <source>
        <dbReference type="ARBA" id="ARBA00023254"/>
    </source>
</evidence>
<dbReference type="GO" id="GO:0007131">
    <property type="term" value="P:reciprocal meiotic recombination"/>
    <property type="evidence" value="ECO:0007669"/>
    <property type="project" value="TreeGrafter"/>
</dbReference>
<sequence>MISQSRLDEPKRTRTALHAGKGLLGPEMVSGRPRVSGHVQSARGLHPSESSERFPPKHTHLVELLHVIAEVAVRVPELIQELMSQETLFDIADSIEKLFSKIENTNKEKWKENQKAQMLMKTGKGWVDVGKPAIANKFLDIALHDLEKYDQLNKDCSNEAEANMHKAGIQKDIFKVLSYQAESAVALADFQKAVTCVQRCKEILIRLPKEVCYLSLLCYNFGIETYEFKIYEQSSFWLSLSYEIGKMHKNSSISKEMQAKVLRLLATVYLEWDYKQYQEKALQAIIMANEENLHPAGFYLKIKILLKGDASDEDIRKAVTELLQHEVSLEICLDTAKLLLEHKREAIGFDFLKSASQLFERSPDAGRVLLFHIELLLQRTKEPLAKGMIEDAIAGLAHSAGKQLPPEILSRLHLVLWDRAAKNYEVCPLTTSEQSQRILFNSKSYLEALQWYNYSLSFYASGQTEQQNLAKLYRNMAACYLHLKEPGKANEAVKKAERYDPNSIFTHFYVYKIAVLEKNTLKAWDAFVAMEKSAAEFMEGKLLTEGSMATNLLSLAAQFALEVEQDPIEVILFIFILLIKVLPLQNDQQDMAIKALGYLSQHLQDCQQALTAVKIKDMESLLSYLTAGIKLARSLGPLTKSGARAASLPAHRRLDELHKEETELLEIRASEAQWFRKIAVLLAQRTCLLMAAAVDLEISRSNLLPADEAELLTQALEYIQSCRAIWKVLKQTGDFPKDPTDTILQLYEFEASAKLNSPAVSGLLDEVLALPQVEIKTLETIASLAMESPAHYPSVCKRALRRILTLLRKGESVDTAAYSKCLHSLVHLSLPSGPIEADLCVLEEAWAYFEDALNVLDNRVSIMQLLWMTGLLKDIHLACPQVLQAGYPEVEIIWLMTRAWNTGIYHYCAGKYKEAEQWCGLGMRFLAYLGTLKNSYENQVRMISVYGEVLDKLDKAKRPHSKEE</sequence>
<gene>
    <name evidence="5" type="primary">TEX11</name>
    <name evidence="5" type="ORF">L345_02227</name>
</gene>
<feature type="region of interest" description="Disordered" evidence="4">
    <location>
        <begin position="23"/>
        <end position="55"/>
    </location>
</feature>
<dbReference type="SUPFAM" id="SSF48452">
    <property type="entry name" value="TPR-like"/>
    <property type="match status" value="1"/>
</dbReference>
<dbReference type="GO" id="GO:0000801">
    <property type="term" value="C:central element"/>
    <property type="evidence" value="ECO:0007669"/>
    <property type="project" value="TreeGrafter"/>
</dbReference>
<evidence type="ECO:0000256" key="2">
    <source>
        <dbReference type="ARBA" id="ARBA00031845"/>
    </source>
</evidence>
<dbReference type="InterPro" id="IPR013940">
    <property type="entry name" value="Spo22/ZIP4/TEX11"/>
</dbReference>
<dbReference type="EMBL" id="AZIM01000293">
    <property type="protein sequence ID" value="ETE71928.1"/>
    <property type="molecule type" value="Genomic_DNA"/>
</dbReference>
<keyword evidence="6" id="KW-1185">Reference proteome</keyword>
<dbReference type="AlphaFoldDB" id="V8PD42"/>
<organism evidence="5 6">
    <name type="scientific">Ophiophagus hannah</name>
    <name type="common">King cobra</name>
    <name type="synonym">Naja hannah</name>
    <dbReference type="NCBI Taxonomy" id="8665"/>
    <lineage>
        <taxon>Eukaryota</taxon>
        <taxon>Metazoa</taxon>
        <taxon>Chordata</taxon>
        <taxon>Craniata</taxon>
        <taxon>Vertebrata</taxon>
        <taxon>Euteleostomi</taxon>
        <taxon>Lepidosauria</taxon>
        <taxon>Squamata</taxon>
        <taxon>Bifurcata</taxon>
        <taxon>Unidentata</taxon>
        <taxon>Episquamata</taxon>
        <taxon>Toxicofera</taxon>
        <taxon>Serpentes</taxon>
        <taxon>Colubroidea</taxon>
        <taxon>Elapidae</taxon>
        <taxon>Elapinae</taxon>
        <taxon>Ophiophagus</taxon>
    </lineage>
</organism>
<name>V8PD42_OPHHA</name>
<evidence type="ECO:0000313" key="6">
    <source>
        <dbReference type="Proteomes" id="UP000018936"/>
    </source>
</evidence>
<dbReference type="Gene3D" id="1.25.40.10">
    <property type="entry name" value="Tetratricopeptide repeat domain"/>
    <property type="match status" value="1"/>
</dbReference>
<accession>V8PD42</accession>
<keyword evidence="3" id="KW-0802">TPR repeat</keyword>
<dbReference type="PANTHER" id="PTHR47083">
    <property type="entry name" value="TESTIS-EXPRESSED PROTEIN 11"/>
    <property type="match status" value="1"/>
</dbReference>
<evidence type="ECO:0000313" key="5">
    <source>
        <dbReference type="EMBL" id="ETE71928.1"/>
    </source>
</evidence>
<dbReference type="GO" id="GO:0007060">
    <property type="term" value="P:male meiosis chromosome segregation"/>
    <property type="evidence" value="ECO:0007669"/>
    <property type="project" value="TreeGrafter"/>
</dbReference>
<comment type="caution">
    <text evidence="5">The sequence shown here is derived from an EMBL/GenBank/DDBJ whole genome shotgun (WGS) entry which is preliminary data.</text>
</comment>
<proteinExistence type="predicted"/>
<evidence type="ECO:0000256" key="4">
    <source>
        <dbReference type="SAM" id="MobiDB-lite"/>
    </source>
</evidence>
<protein>
    <recommendedName>
        <fullName evidence="2">Protein ZIP4 homolog</fullName>
    </recommendedName>
</protein>
<dbReference type="InterPro" id="IPR019734">
    <property type="entry name" value="TPR_rpt"/>
</dbReference>